<evidence type="ECO:0000313" key="7">
    <source>
        <dbReference type="Proteomes" id="UP001054945"/>
    </source>
</evidence>
<keyword evidence="5" id="KW-0539">Nucleus</keyword>
<evidence type="ECO:0000313" key="6">
    <source>
        <dbReference type="EMBL" id="GIY47221.1"/>
    </source>
</evidence>
<comment type="caution">
    <text evidence="6">The sequence shown here is derived from an EMBL/GenBank/DDBJ whole genome shotgun (WGS) entry which is preliminary data.</text>
</comment>
<proteinExistence type="inferred from homology"/>
<reference evidence="6 7" key="1">
    <citation type="submission" date="2021-06" db="EMBL/GenBank/DDBJ databases">
        <title>Caerostris extrusa draft genome.</title>
        <authorList>
            <person name="Kono N."/>
            <person name="Arakawa K."/>
        </authorList>
    </citation>
    <scope>NUCLEOTIDE SEQUENCE [LARGE SCALE GENOMIC DNA]</scope>
</reference>
<evidence type="ECO:0000256" key="2">
    <source>
        <dbReference type="ARBA" id="ARBA00004210"/>
    </source>
</evidence>
<protein>
    <recommendedName>
        <fullName evidence="8">Protein FAM195A</fullName>
    </recommendedName>
</protein>
<keyword evidence="4" id="KW-0963">Cytoplasm</keyword>
<dbReference type="EMBL" id="BPLR01011545">
    <property type="protein sequence ID" value="GIY47221.1"/>
    <property type="molecule type" value="Genomic_DNA"/>
</dbReference>
<dbReference type="Proteomes" id="UP001054945">
    <property type="component" value="Unassembled WGS sequence"/>
</dbReference>
<name>A0AAV4TQ24_CAEEX</name>
<accession>A0AAV4TQ24</accession>
<dbReference type="InterPro" id="IPR029428">
    <property type="entry name" value="MCRIP"/>
</dbReference>
<dbReference type="Pfam" id="PF14799">
    <property type="entry name" value="FAM195"/>
    <property type="match status" value="1"/>
</dbReference>
<evidence type="ECO:0000256" key="5">
    <source>
        <dbReference type="ARBA" id="ARBA00023242"/>
    </source>
</evidence>
<gene>
    <name evidence="6" type="primary">AVEN_203563_1</name>
    <name evidence="6" type="ORF">CEXT_103301</name>
</gene>
<dbReference type="AlphaFoldDB" id="A0AAV4TQ24"/>
<dbReference type="GO" id="GO:0005634">
    <property type="term" value="C:nucleus"/>
    <property type="evidence" value="ECO:0007669"/>
    <property type="project" value="UniProtKB-SubCell"/>
</dbReference>
<sequence length="137" mass="15901">MYTVSNRPYKLLANTRRSISQKVDPLETSTSNRAFVKCGADMSLPKPVFQQVNGKRTPIQKVPQENFPPQHDDLIKYLQDSWTSVQKEYEISKSSDKVPKVVFYQDTSSNQHLANFVPFDLEAFWGERFLRRIQQSS</sequence>
<keyword evidence="7" id="KW-1185">Reference proteome</keyword>
<organism evidence="6 7">
    <name type="scientific">Caerostris extrusa</name>
    <name type="common">Bark spider</name>
    <name type="synonym">Caerostris bankana</name>
    <dbReference type="NCBI Taxonomy" id="172846"/>
    <lineage>
        <taxon>Eukaryota</taxon>
        <taxon>Metazoa</taxon>
        <taxon>Ecdysozoa</taxon>
        <taxon>Arthropoda</taxon>
        <taxon>Chelicerata</taxon>
        <taxon>Arachnida</taxon>
        <taxon>Araneae</taxon>
        <taxon>Araneomorphae</taxon>
        <taxon>Entelegynae</taxon>
        <taxon>Araneoidea</taxon>
        <taxon>Araneidae</taxon>
        <taxon>Caerostris</taxon>
    </lineage>
</organism>
<evidence type="ECO:0000256" key="3">
    <source>
        <dbReference type="ARBA" id="ARBA00010821"/>
    </source>
</evidence>
<comment type="similarity">
    <text evidence="3">Belongs to the MCRIP family.</text>
</comment>
<comment type="subcellular location">
    <subcellularLocation>
        <location evidence="2">Cytoplasm</location>
        <location evidence="2">Stress granule</location>
    </subcellularLocation>
    <subcellularLocation>
        <location evidence="1">Nucleus</location>
    </subcellularLocation>
</comment>
<evidence type="ECO:0008006" key="8">
    <source>
        <dbReference type="Google" id="ProtNLM"/>
    </source>
</evidence>
<dbReference type="GO" id="GO:0010494">
    <property type="term" value="C:cytoplasmic stress granule"/>
    <property type="evidence" value="ECO:0007669"/>
    <property type="project" value="UniProtKB-SubCell"/>
</dbReference>
<evidence type="ECO:0000256" key="4">
    <source>
        <dbReference type="ARBA" id="ARBA00022490"/>
    </source>
</evidence>
<evidence type="ECO:0000256" key="1">
    <source>
        <dbReference type="ARBA" id="ARBA00004123"/>
    </source>
</evidence>